<dbReference type="SMART" id="SM00822">
    <property type="entry name" value="PKS_KR"/>
    <property type="match status" value="1"/>
</dbReference>
<sequence>MHKTILITGATSGLGLALAQRLSTQPGLHLVLPVRNAQRAEQLRAALPHASLSTPLLDLARLDSVRSFAPQLSAPLDAVMFNAGVQSADAVIRTADGLEQSFAVNHLSHHVLLRALEPLLQPDAIVGWTASGTHDPKDRVAKNFGFLGAHYLAPEALAQGQYASAPNAAQINRDAYASSKGLNVLSARHFAARELGQRRYFSYDPGLMAGTGLAREQGVLVNLVWKYVMPVVSKMLKGTSTPQGSAQLLARILLGQHALPNGAYVEFSGTQNPPYLPAQESIYTEQLMAFSDRYIFA</sequence>
<comment type="similarity">
    <text evidence="1">Belongs to the short-chain dehydrogenases/reductases (SDR) family.</text>
</comment>
<evidence type="ECO:0000313" key="4">
    <source>
        <dbReference type="EMBL" id="APW43183.1"/>
    </source>
</evidence>
<dbReference type="InterPro" id="IPR002347">
    <property type="entry name" value="SDR_fam"/>
</dbReference>
<dbReference type="Gene3D" id="3.40.50.720">
    <property type="entry name" value="NAD(P)-binding Rossmann-like Domain"/>
    <property type="match status" value="1"/>
</dbReference>
<dbReference type="SUPFAM" id="SSF51735">
    <property type="entry name" value="NAD(P)-binding Rossmann-fold domains"/>
    <property type="match status" value="1"/>
</dbReference>
<evidence type="ECO:0000313" key="5">
    <source>
        <dbReference type="Proteomes" id="UP000186110"/>
    </source>
</evidence>
<keyword evidence="5" id="KW-1185">Reference proteome</keyword>
<dbReference type="KEGG" id="rsb:RS694_12035"/>
<organism evidence="4 5">
    <name type="scientific">Rhodoferax saidenbachensis</name>
    <dbReference type="NCBI Taxonomy" id="1484693"/>
    <lineage>
        <taxon>Bacteria</taxon>
        <taxon>Pseudomonadati</taxon>
        <taxon>Pseudomonadota</taxon>
        <taxon>Betaproteobacteria</taxon>
        <taxon>Burkholderiales</taxon>
        <taxon>Comamonadaceae</taxon>
        <taxon>Rhodoferax</taxon>
    </lineage>
</organism>
<reference evidence="4 5" key="1">
    <citation type="submission" date="2017-01" db="EMBL/GenBank/DDBJ databases">
        <authorList>
            <person name="Mah S.A."/>
            <person name="Swanson W.J."/>
            <person name="Moy G.W."/>
            <person name="Vacquier V.D."/>
        </authorList>
    </citation>
    <scope>NUCLEOTIDE SEQUENCE [LARGE SCALE GENOMIC DNA]</scope>
    <source>
        <strain evidence="4 5">DSM 22694</strain>
    </source>
</reference>
<dbReference type="eggNOG" id="COG1028">
    <property type="taxonomic scope" value="Bacteria"/>
</dbReference>
<feature type="domain" description="Ketoreductase" evidence="3">
    <location>
        <begin position="3"/>
        <end position="193"/>
    </location>
</feature>
<proteinExistence type="inferred from homology"/>
<name>A0A1P8KB01_9BURK</name>
<dbReference type="Proteomes" id="UP000186110">
    <property type="component" value="Chromosome"/>
</dbReference>
<dbReference type="InterPro" id="IPR057326">
    <property type="entry name" value="KR_dom"/>
</dbReference>
<dbReference type="InterPro" id="IPR036291">
    <property type="entry name" value="NAD(P)-bd_dom_sf"/>
</dbReference>
<dbReference type="Pfam" id="PF00106">
    <property type="entry name" value="adh_short"/>
    <property type="match status" value="1"/>
</dbReference>
<keyword evidence="2" id="KW-0560">Oxidoreductase</keyword>
<accession>A0A1P8KB01</accession>
<protein>
    <submittedName>
        <fullName evidence="4">SDR family oxidoreductase</fullName>
    </submittedName>
</protein>
<dbReference type="STRING" id="1484693.RS694_12035"/>
<evidence type="ECO:0000259" key="3">
    <source>
        <dbReference type="SMART" id="SM00822"/>
    </source>
</evidence>
<dbReference type="EMBL" id="CP019239">
    <property type="protein sequence ID" value="APW43183.1"/>
    <property type="molecule type" value="Genomic_DNA"/>
</dbReference>
<evidence type="ECO:0000256" key="1">
    <source>
        <dbReference type="ARBA" id="ARBA00006484"/>
    </source>
</evidence>
<dbReference type="PANTHER" id="PTHR24320:SF148">
    <property type="entry name" value="NAD(P)-BINDING ROSSMANN-FOLD SUPERFAMILY PROTEIN"/>
    <property type="match status" value="1"/>
</dbReference>
<dbReference type="AlphaFoldDB" id="A0A1P8KB01"/>
<dbReference type="RefSeq" id="WP_051392030.1">
    <property type="nucleotide sequence ID" value="NZ_CP019239.1"/>
</dbReference>
<dbReference type="PANTHER" id="PTHR24320">
    <property type="entry name" value="RETINOL DEHYDROGENASE"/>
    <property type="match status" value="1"/>
</dbReference>
<evidence type="ECO:0000256" key="2">
    <source>
        <dbReference type="ARBA" id="ARBA00023002"/>
    </source>
</evidence>
<gene>
    <name evidence="4" type="ORF">RS694_12035</name>
</gene>
<dbReference type="PRINTS" id="PR00081">
    <property type="entry name" value="GDHRDH"/>
</dbReference>
<dbReference type="GO" id="GO:0016491">
    <property type="term" value="F:oxidoreductase activity"/>
    <property type="evidence" value="ECO:0007669"/>
    <property type="project" value="UniProtKB-KW"/>
</dbReference>